<comment type="caution">
    <text evidence="18">The sequence shown here is derived from an EMBL/GenBank/DDBJ whole genome shotgun (WGS) entry which is preliminary data.</text>
</comment>
<evidence type="ECO:0000313" key="18">
    <source>
        <dbReference type="EMBL" id="RGR98154.1"/>
    </source>
</evidence>
<name>A0A412GTI3_9BACT</name>
<keyword evidence="14" id="KW-0732">Signal</keyword>
<dbReference type="PANTHER" id="PTHR43547">
    <property type="entry name" value="TWO-COMPONENT HISTIDINE KINASE"/>
    <property type="match status" value="1"/>
</dbReference>
<evidence type="ECO:0000256" key="11">
    <source>
        <dbReference type="ARBA" id="ARBA00023163"/>
    </source>
</evidence>
<dbReference type="Gene3D" id="2.130.10.10">
    <property type="entry name" value="YVTN repeat-like/Quinoprotein amine dehydrogenase"/>
    <property type="match status" value="3"/>
</dbReference>
<proteinExistence type="predicted"/>
<comment type="catalytic activity">
    <reaction evidence="1">
        <text>ATP + protein L-histidine = ADP + protein N-phospho-L-histidine.</text>
        <dbReference type="EC" id="2.7.13.3"/>
    </reaction>
</comment>
<dbReference type="GO" id="GO:0005524">
    <property type="term" value="F:ATP binding"/>
    <property type="evidence" value="ECO:0007669"/>
    <property type="project" value="UniProtKB-KW"/>
</dbReference>
<dbReference type="InterPro" id="IPR015943">
    <property type="entry name" value="WD40/YVTN_repeat-like_dom_sf"/>
</dbReference>
<dbReference type="CDD" id="cd17574">
    <property type="entry name" value="REC_OmpR"/>
    <property type="match status" value="1"/>
</dbReference>
<dbReference type="InterPro" id="IPR020449">
    <property type="entry name" value="Tscrpt_reg_AraC-type_HTH"/>
</dbReference>
<dbReference type="InterPro" id="IPR011123">
    <property type="entry name" value="Y_Y_Y"/>
</dbReference>
<dbReference type="PROSITE" id="PS50110">
    <property type="entry name" value="RESPONSE_REGULATORY"/>
    <property type="match status" value="1"/>
</dbReference>
<dbReference type="SUPFAM" id="SSF47384">
    <property type="entry name" value="Homodimeric domain of signal transducing histidine kinase"/>
    <property type="match status" value="1"/>
</dbReference>
<evidence type="ECO:0000256" key="12">
    <source>
        <dbReference type="PROSITE-ProRule" id="PRU00169"/>
    </source>
</evidence>
<keyword evidence="4" id="KW-0808">Transferase</keyword>
<dbReference type="InterPro" id="IPR018062">
    <property type="entry name" value="HTH_AraC-typ_CS"/>
</dbReference>
<dbReference type="GO" id="GO:0003700">
    <property type="term" value="F:DNA-binding transcription factor activity"/>
    <property type="evidence" value="ECO:0007669"/>
    <property type="project" value="InterPro"/>
</dbReference>
<dbReference type="Gene3D" id="3.40.50.2300">
    <property type="match status" value="1"/>
</dbReference>
<dbReference type="PROSITE" id="PS50109">
    <property type="entry name" value="HIS_KIN"/>
    <property type="match status" value="1"/>
</dbReference>
<dbReference type="InterPro" id="IPR018060">
    <property type="entry name" value="HTH_AraC"/>
</dbReference>
<feature type="signal peptide" evidence="14">
    <location>
        <begin position="1"/>
        <end position="22"/>
    </location>
</feature>
<gene>
    <name evidence="18" type="ORF">DWY20_04910</name>
</gene>
<keyword evidence="6 18" id="KW-0418">Kinase</keyword>
<accession>A0A412GTI3</accession>
<evidence type="ECO:0000256" key="14">
    <source>
        <dbReference type="SAM" id="SignalP"/>
    </source>
</evidence>
<dbReference type="SMART" id="SM00387">
    <property type="entry name" value="HATPase_c"/>
    <property type="match status" value="1"/>
</dbReference>
<dbReference type="EC" id="2.7.13.3" evidence="2"/>
<dbReference type="GO" id="GO:0000155">
    <property type="term" value="F:phosphorelay sensor kinase activity"/>
    <property type="evidence" value="ECO:0007669"/>
    <property type="project" value="InterPro"/>
</dbReference>
<dbReference type="Pfam" id="PF00072">
    <property type="entry name" value="Response_reg"/>
    <property type="match status" value="1"/>
</dbReference>
<dbReference type="InterPro" id="IPR003594">
    <property type="entry name" value="HATPase_dom"/>
</dbReference>
<dbReference type="Gene3D" id="3.30.565.10">
    <property type="entry name" value="Histidine kinase-like ATPase, C-terminal domain"/>
    <property type="match status" value="1"/>
</dbReference>
<keyword evidence="13" id="KW-1133">Transmembrane helix</keyword>
<dbReference type="InterPro" id="IPR003661">
    <property type="entry name" value="HisK_dim/P_dom"/>
</dbReference>
<dbReference type="Pfam" id="PF02518">
    <property type="entry name" value="HATPase_c"/>
    <property type="match status" value="1"/>
</dbReference>
<feature type="domain" description="Response regulatory" evidence="17">
    <location>
        <begin position="1199"/>
        <end position="1314"/>
    </location>
</feature>
<dbReference type="Pfam" id="PF07495">
    <property type="entry name" value="Y_Y_Y"/>
    <property type="match status" value="1"/>
</dbReference>
<keyword evidence="13" id="KW-0812">Transmembrane</keyword>
<dbReference type="SMART" id="SM00342">
    <property type="entry name" value="HTH_ARAC"/>
    <property type="match status" value="1"/>
</dbReference>
<keyword evidence="19" id="KW-1185">Reference proteome</keyword>
<evidence type="ECO:0000256" key="3">
    <source>
        <dbReference type="ARBA" id="ARBA00022553"/>
    </source>
</evidence>
<feature type="transmembrane region" description="Helical" evidence="13">
    <location>
        <begin position="904"/>
        <end position="926"/>
    </location>
</feature>
<dbReference type="InterPro" id="IPR001789">
    <property type="entry name" value="Sig_transdc_resp-reg_receiver"/>
</dbReference>
<dbReference type="SUPFAM" id="SSF52172">
    <property type="entry name" value="CheY-like"/>
    <property type="match status" value="1"/>
</dbReference>
<dbReference type="SUPFAM" id="SSF63829">
    <property type="entry name" value="Calcium-dependent phosphotriesterase"/>
    <property type="match status" value="1"/>
</dbReference>
<dbReference type="PANTHER" id="PTHR43547:SF2">
    <property type="entry name" value="HYBRID SIGNAL TRANSDUCTION HISTIDINE KINASE C"/>
    <property type="match status" value="1"/>
</dbReference>
<dbReference type="SUPFAM" id="SSF50998">
    <property type="entry name" value="Quinoprotein alcohol dehydrogenase-like"/>
    <property type="match status" value="1"/>
</dbReference>
<dbReference type="PROSITE" id="PS00041">
    <property type="entry name" value="HTH_ARAC_FAMILY_1"/>
    <property type="match status" value="1"/>
</dbReference>
<evidence type="ECO:0000256" key="2">
    <source>
        <dbReference type="ARBA" id="ARBA00012438"/>
    </source>
</evidence>
<dbReference type="Gene3D" id="2.60.40.10">
    <property type="entry name" value="Immunoglobulins"/>
    <property type="match status" value="1"/>
</dbReference>
<dbReference type="InterPro" id="IPR011047">
    <property type="entry name" value="Quinoprotein_ADH-like_sf"/>
</dbReference>
<evidence type="ECO:0000259" key="15">
    <source>
        <dbReference type="PROSITE" id="PS01124"/>
    </source>
</evidence>
<keyword evidence="10" id="KW-0238">DNA-binding</keyword>
<keyword evidence="5" id="KW-0547">Nucleotide-binding</keyword>
<dbReference type="SMART" id="SM00448">
    <property type="entry name" value="REC"/>
    <property type="match status" value="1"/>
</dbReference>
<dbReference type="InterPro" id="IPR005467">
    <property type="entry name" value="His_kinase_dom"/>
</dbReference>
<evidence type="ECO:0000256" key="13">
    <source>
        <dbReference type="SAM" id="Phobius"/>
    </source>
</evidence>
<keyword evidence="7" id="KW-0067">ATP-binding</keyword>
<dbReference type="Gene3D" id="1.10.10.60">
    <property type="entry name" value="Homeodomain-like"/>
    <property type="match status" value="1"/>
</dbReference>
<evidence type="ECO:0000256" key="7">
    <source>
        <dbReference type="ARBA" id="ARBA00022840"/>
    </source>
</evidence>
<dbReference type="Gene3D" id="1.10.287.130">
    <property type="match status" value="1"/>
</dbReference>
<protein>
    <recommendedName>
        <fullName evidence="2">histidine kinase</fullName>
        <ecNumber evidence="2">2.7.13.3</ecNumber>
    </recommendedName>
</protein>
<dbReference type="Pfam" id="PF00512">
    <property type="entry name" value="HisKA"/>
    <property type="match status" value="1"/>
</dbReference>
<dbReference type="SMART" id="SM00388">
    <property type="entry name" value="HisKA"/>
    <property type="match status" value="1"/>
</dbReference>
<dbReference type="FunFam" id="3.30.565.10:FF:000037">
    <property type="entry name" value="Hybrid sensor histidine kinase/response regulator"/>
    <property type="match status" value="1"/>
</dbReference>
<evidence type="ECO:0000256" key="10">
    <source>
        <dbReference type="ARBA" id="ARBA00023125"/>
    </source>
</evidence>
<dbReference type="InterPro" id="IPR013783">
    <property type="entry name" value="Ig-like_fold"/>
</dbReference>
<feature type="domain" description="HTH araC/xylS-type" evidence="15">
    <location>
        <begin position="1353"/>
        <end position="1449"/>
    </location>
</feature>
<feature type="modified residue" description="4-aspartylphosphate" evidence="12">
    <location>
        <position position="1247"/>
    </location>
</feature>
<dbReference type="PRINTS" id="PR00032">
    <property type="entry name" value="HTHARAC"/>
</dbReference>
<keyword evidence="8" id="KW-0902">Two-component regulatory system</keyword>
<dbReference type="InterPro" id="IPR036097">
    <property type="entry name" value="HisK_dim/P_sf"/>
</dbReference>
<dbReference type="InterPro" id="IPR009057">
    <property type="entry name" value="Homeodomain-like_sf"/>
</dbReference>
<evidence type="ECO:0000256" key="1">
    <source>
        <dbReference type="ARBA" id="ARBA00000085"/>
    </source>
</evidence>
<dbReference type="SUPFAM" id="SSF55874">
    <property type="entry name" value="ATPase domain of HSP90 chaperone/DNA topoisomerase II/histidine kinase"/>
    <property type="match status" value="1"/>
</dbReference>
<keyword evidence="9" id="KW-0805">Transcription regulation</keyword>
<evidence type="ECO:0000256" key="5">
    <source>
        <dbReference type="ARBA" id="ARBA00022741"/>
    </source>
</evidence>
<organism evidence="18 19">
    <name type="scientific">Phocaeicola coprocola</name>
    <dbReference type="NCBI Taxonomy" id="310298"/>
    <lineage>
        <taxon>Bacteria</taxon>
        <taxon>Pseudomonadati</taxon>
        <taxon>Bacteroidota</taxon>
        <taxon>Bacteroidia</taxon>
        <taxon>Bacteroidales</taxon>
        <taxon>Bacteroidaceae</taxon>
        <taxon>Phocaeicola</taxon>
    </lineage>
</organism>
<dbReference type="PROSITE" id="PS01124">
    <property type="entry name" value="HTH_ARAC_FAMILY_2"/>
    <property type="match status" value="1"/>
</dbReference>
<evidence type="ECO:0000313" key="19">
    <source>
        <dbReference type="Proteomes" id="UP000285864"/>
    </source>
</evidence>
<keyword evidence="11" id="KW-0804">Transcription</keyword>
<evidence type="ECO:0000259" key="17">
    <source>
        <dbReference type="PROSITE" id="PS50110"/>
    </source>
</evidence>
<feature type="chain" id="PRO_5019304073" description="histidine kinase" evidence="14">
    <location>
        <begin position="23"/>
        <end position="1449"/>
    </location>
</feature>
<dbReference type="FunFam" id="1.10.287.130:FF:000045">
    <property type="entry name" value="Two-component system sensor histidine kinase/response regulator"/>
    <property type="match status" value="1"/>
</dbReference>
<dbReference type="InterPro" id="IPR036890">
    <property type="entry name" value="HATPase_C_sf"/>
</dbReference>
<dbReference type="Pfam" id="PF12833">
    <property type="entry name" value="HTH_18"/>
    <property type="match status" value="1"/>
</dbReference>
<dbReference type="Pfam" id="PF07494">
    <property type="entry name" value="Reg_prop"/>
    <property type="match status" value="3"/>
</dbReference>
<dbReference type="InterPro" id="IPR011110">
    <property type="entry name" value="Reg_prop"/>
</dbReference>
<feature type="domain" description="Histidine kinase" evidence="16">
    <location>
        <begin position="948"/>
        <end position="1161"/>
    </location>
</feature>
<evidence type="ECO:0000256" key="8">
    <source>
        <dbReference type="ARBA" id="ARBA00023012"/>
    </source>
</evidence>
<evidence type="ECO:0000259" key="16">
    <source>
        <dbReference type="PROSITE" id="PS50109"/>
    </source>
</evidence>
<dbReference type="GO" id="GO:0043565">
    <property type="term" value="F:sequence-specific DNA binding"/>
    <property type="evidence" value="ECO:0007669"/>
    <property type="project" value="InterPro"/>
</dbReference>
<evidence type="ECO:0000256" key="9">
    <source>
        <dbReference type="ARBA" id="ARBA00023015"/>
    </source>
</evidence>
<dbReference type="SUPFAM" id="SSF46689">
    <property type="entry name" value="Homeodomain-like"/>
    <property type="match status" value="1"/>
</dbReference>
<evidence type="ECO:0000256" key="4">
    <source>
        <dbReference type="ARBA" id="ARBA00022679"/>
    </source>
</evidence>
<dbReference type="CDD" id="cd00082">
    <property type="entry name" value="HisKA"/>
    <property type="match status" value="1"/>
</dbReference>
<keyword evidence="3 12" id="KW-0597">Phosphoprotein</keyword>
<dbReference type="Proteomes" id="UP000285864">
    <property type="component" value="Unassembled WGS sequence"/>
</dbReference>
<dbReference type="InterPro" id="IPR011006">
    <property type="entry name" value="CheY-like_superfamily"/>
</dbReference>
<reference evidence="18 19" key="1">
    <citation type="submission" date="2018-08" db="EMBL/GenBank/DDBJ databases">
        <title>A genome reference for cultivated species of the human gut microbiota.</title>
        <authorList>
            <person name="Zou Y."/>
            <person name="Xue W."/>
            <person name="Luo G."/>
        </authorList>
    </citation>
    <scope>NUCLEOTIDE SEQUENCE [LARGE SCALE GENOMIC DNA]</scope>
    <source>
        <strain evidence="18 19">AF24-2</strain>
    </source>
</reference>
<sequence length="1449" mass="167955">MVSMKTLNSFIVLFLFFCSIQATNISHYAITDYTVKDGLGHGLVNDIIQDRQGLLWFATWNGLSCFDGYRFKNYKSYSNDKVIFSNDRILSLKEDSFGFLWILCYDNSVYRFDPTNETFIAVETLGDQENFVAIEAFSSGVVWLKKNDGTAVRVFSDLQTRKLSINRFPYLYKSYGVRKINRVYQDKSLQEWILTDNGIYSLESVKHVLAKQKQDDSRNVAFYSIIEKEDCFILGSEKGNLWKCHKGSNLFWLKRIDTQANIVDIRRYGSDTYIYVTDTDGFFIEKGQQIIHVCKENYSKLPDDKIHDLYIDGYGLIWINHSTFGISMFDIQKNEVTYFLIHDEYGNPLMTETGAIVFEDKNDILWIHPKGGGFSYYDRENNQLIPFNTIKDKYMWRSNDRCYCATIDRQGNLWLSTQMGGLKKIIFQHNPFQLLSLDNYDINSARNEIRALYVDKEQRIWIGTRNMEIILLDKHKKKLGYLSRSGKIVQKEREDIKIGKVYNIFQDNKGIFWLSTKGNGIFRLQPQSDGGFAVEHYCYDNSDKYSLSNDNVYFIFQDSFDRIWVATYGGGINLIEKRADGKIYFINYRNRLSQYPIDKFYKVRHITEDSHKRIWISTTSGLLMFDASYSQPEEISFSSFCHMADQRNSLSNNDVHMTLCLENGQIFAATYGGGMTEIINTETEKITFKNYSARDGLVADIVYAIYPDTTGHLWLVTEKGVIKFSLSEKTFEYYENEFFMFNIQFSEGIASYSEGEILIGTNRGLFYFNPENIFKNTFIPPIYFSSLQLDDKVLSARDSSCILINSINACKSVKIPHSTHMITIKFAALDMSDTENILYAYKLEGFDKEFRTGVKRQEAIYTNLPHGKYVFHLKSTNSEGVWVDNERTLAIEILPSFWETPYAFVLYVLIFLSLLSGGTYILFFIFKLKHKVFVEQQISDLKIQFFTNISHELRTPLTLIEGPIEYILKHLHINEDVNEQLIVVQRNTQRMLRLINQILDFSKIQNNKMKLCVELVDIVFFTRRIMENFQALSKEKQIDFKFESSAVFVDLWVDKDKFEKIIFNLLSNAFKYTKPNKSITVFVREGKNIVTVGVKDQGIGISDSRKKTLFIRFENLFDKNNSSGIGLSFVKELADMHHASIYVESKVGEGSCFSINFKKGRKHFGKDVDFVLDDDVQSDNSEVEMYEDGGESDFADIKTMLIIEDNQELRSFLRNIFSVQFRIIEAPDGKKGLEKAVTCIPDIIISDIMMPEKDGIELITELRENLATSHIPVIVLTAKTDMETKLQSIKGGADSYITKPFSVSYLETRVNNLLARRKELQTFFCSHDLKKVNEVQNESIIDGLNDKDREFLIKLNEIMEREISNPDLSVDLLVENFNFSRTIFFGKLKSLTGKSPIMYIKEMRMNKAVQLLNEHKYSIAEVAYRVGFNDPHYFSKSFKLYFGVSPSEY</sequence>
<keyword evidence="13" id="KW-0472">Membrane</keyword>
<dbReference type="EMBL" id="QRUU01000014">
    <property type="protein sequence ID" value="RGR98154.1"/>
    <property type="molecule type" value="Genomic_DNA"/>
</dbReference>
<evidence type="ECO:0000256" key="6">
    <source>
        <dbReference type="ARBA" id="ARBA00022777"/>
    </source>
</evidence>